<proteinExistence type="predicted"/>
<evidence type="ECO:0000313" key="9">
    <source>
        <dbReference type="Proteomes" id="UP001321786"/>
    </source>
</evidence>
<dbReference type="RefSeq" id="WP_338534789.1">
    <property type="nucleotide sequence ID" value="NZ_AP028654.1"/>
</dbReference>
<evidence type="ECO:0000313" key="8">
    <source>
        <dbReference type="EMBL" id="BEP29121.1"/>
    </source>
</evidence>
<evidence type="ECO:0000256" key="1">
    <source>
        <dbReference type="ARBA" id="ARBA00022475"/>
    </source>
</evidence>
<gene>
    <name evidence="8" type="ORF">HLPR_14520</name>
</gene>
<keyword evidence="9" id="KW-1185">Reference proteome</keyword>
<dbReference type="AlphaFoldDB" id="A0AAU9EP56"/>
<name>A0AAU9EP56_9FIRM</name>
<dbReference type="Proteomes" id="UP001321786">
    <property type="component" value="Chromosome"/>
</dbReference>
<reference evidence="8 9" key="1">
    <citation type="submission" date="2023-08" db="EMBL/GenBank/DDBJ databases">
        <title>Helicovermis profunda gen. nov., sp. nov., a novel mesophilic, fermentative bacterium within the Bacillota from a deep-sea hydrothermal vent chimney.</title>
        <authorList>
            <person name="Miyazaki U."/>
            <person name="Mizutani D."/>
            <person name="Hashimoto Y."/>
            <person name="Tame A."/>
            <person name="Sawayama S."/>
            <person name="Miyazaki J."/>
            <person name="Takai K."/>
            <person name="Nakagawa S."/>
        </authorList>
    </citation>
    <scope>NUCLEOTIDE SEQUENCE [LARGE SCALE GENOMIC DNA]</scope>
    <source>
        <strain evidence="8 9">S502</strain>
    </source>
</reference>
<keyword evidence="5" id="KW-0175">Coiled coil</keyword>
<dbReference type="KEGG" id="hprf:HLPR_14520"/>
<feature type="transmembrane region" description="Helical" evidence="6">
    <location>
        <begin position="39"/>
        <end position="60"/>
    </location>
</feature>
<sequence length="122" mass="13898">MQFTFIISLLFAIIVALFALLNAETVTINVLFSKFQTSQAVVILVSASLGAIVVYLLSVFKKIKSTMKIKESEKKFKTLEKDYQKLSSEKEELVENNDKLLEENEKYKAAESQRELKVDISK</sequence>
<organism evidence="8 9">
    <name type="scientific">Helicovermis profundi</name>
    <dbReference type="NCBI Taxonomy" id="3065157"/>
    <lineage>
        <taxon>Bacteria</taxon>
        <taxon>Bacillati</taxon>
        <taxon>Bacillota</taxon>
        <taxon>Clostridia</taxon>
        <taxon>Helicovermis</taxon>
    </lineage>
</organism>
<keyword evidence="1" id="KW-1003">Cell membrane</keyword>
<dbReference type="PANTHER" id="PTHR41335">
    <property type="entry name" value="MEMBRANE PROTEIN-RELATED"/>
    <property type="match status" value="1"/>
</dbReference>
<accession>A0AAU9EP56</accession>
<keyword evidence="2 6" id="KW-0812">Transmembrane</keyword>
<evidence type="ECO:0000256" key="3">
    <source>
        <dbReference type="ARBA" id="ARBA00022989"/>
    </source>
</evidence>
<evidence type="ECO:0000256" key="5">
    <source>
        <dbReference type="SAM" id="Coils"/>
    </source>
</evidence>
<dbReference type="InterPro" id="IPR010445">
    <property type="entry name" value="LapA_dom"/>
</dbReference>
<protein>
    <recommendedName>
        <fullName evidence="7">Lipopolysaccharide assembly protein A domain-containing protein</fullName>
    </recommendedName>
</protein>
<evidence type="ECO:0000259" key="7">
    <source>
        <dbReference type="Pfam" id="PF06305"/>
    </source>
</evidence>
<dbReference type="EMBL" id="AP028654">
    <property type="protein sequence ID" value="BEP29121.1"/>
    <property type="molecule type" value="Genomic_DNA"/>
</dbReference>
<feature type="coiled-coil region" evidence="5">
    <location>
        <begin position="69"/>
        <end position="113"/>
    </location>
</feature>
<feature type="domain" description="Lipopolysaccharide assembly protein A" evidence="7">
    <location>
        <begin position="21"/>
        <end position="82"/>
    </location>
</feature>
<evidence type="ECO:0000256" key="4">
    <source>
        <dbReference type="ARBA" id="ARBA00023136"/>
    </source>
</evidence>
<evidence type="ECO:0000256" key="6">
    <source>
        <dbReference type="SAM" id="Phobius"/>
    </source>
</evidence>
<dbReference type="GO" id="GO:0005886">
    <property type="term" value="C:plasma membrane"/>
    <property type="evidence" value="ECO:0007669"/>
    <property type="project" value="InterPro"/>
</dbReference>
<keyword evidence="3 6" id="KW-1133">Transmembrane helix</keyword>
<dbReference type="Pfam" id="PF06305">
    <property type="entry name" value="LapA_dom"/>
    <property type="match status" value="1"/>
</dbReference>
<keyword evidence="4 6" id="KW-0472">Membrane</keyword>
<dbReference type="PANTHER" id="PTHR41335:SF1">
    <property type="entry name" value="MEMBRANE PROTEIN"/>
    <property type="match status" value="1"/>
</dbReference>
<evidence type="ECO:0000256" key="2">
    <source>
        <dbReference type="ARBA" id="ARBA00022692"/>
    </source>
</evidence>